<evidence type="ECO:0000313" key="1">
    <source>
        <dbReference type="EMBL" id="CAH1270609.1"/>
    </source>
</evidence>
<keyword evidence="2" id="KW-1185">Reference proteome</keyword>
<dbReference type="Proteomes" id="UP000838412">
    <property type="component" value="Chromosome 7"/>
</dbReference>
<name>A0A8K0F1L3_BRALA</name>
<reference evidence="1" key="1">
    <citation type="submission" date="2022-01" db="EMBL/GenBank/DDBJ databases">
        <authorList>
            <person name="Braso-Vives M."/>
        </authorList>
    </citation>
    <scope>NUCLEOTIDE SEQUENCE</scope>
</reference>
<proteinExistence type="predicted"/>
<protein>
    <submittedName>
        <fullName evidence="1">Hypp4368 protein</fullName>
    </submittedName>
</protein>
<accession>A0A8K0F1L3</accession>
<dbReference type="AlphaFoldDB" id="A0A8K0F1L3"/>
<organism evidence="1 2">
    <name type="scientific">Branchiostoma lanceolatum</name>
    <name type="common">Common lancelet</name>
    <name type="synonym">Amphioxus lanceolatum</name>
    <dbReference type="NCBI Taxonomy" id="7740"/>
    <lineage>
        <taxon>Eukaryota</taxon>
        <taxon>Metazoa</taxon>
        <taxon>Chordata</taxon>
        <taxon>Cephalochordata</taxon>
        <taxon>Leptocardii</taxon>
        <taxon>Amphioxiformes</taxon>
        <taxon>Branchiostomatidae</taxon>
        <taxon>Branchiostoma</taxon>
    </lineage>
</organism>
<dbReference type="EMBL" id="OV696692">
    <property type="protein sequence ID" value="CAH1270609.1"/>
    <property type="molecule type" value="Genomic_DNA"/>
</dbReference>
<sequence length="75" mass="8570">MFQGDEGDPSYLLWTHNLSTNGVELSACQRGVTPGGFSLNCRDYRQYQDFQTRKLLSLVASELAMWLDNQQPDRV</sequence>
<evidence type="ECO:0000313" key="2">
    <source>
        <dbReference type="Proteomes" id="UP000838412"/>
    </source>
</evidence>
<gene>
    <name evidence="1" type="primary">Hypp4368</name>
    <name evidence="1" type="ORF">BLAG_LOCUS22840</name>
</gene>